<accession>A0AAU8B2J3</accession>
<dbReference type="InterPro" id="IPR056906">
    <property type="entry name" value="ORF2/G2P_dom"/>
</dbReference>
<organism evidence="2">
    <name type="scientific">Dulem virus 143</name>
    <dbReference type="NCBI Taxonomy" id="3145620"/>
    <lineage>
        <taxon>Viruses</taxon>
        <taxon>Monodnaviria</taxon>
        <taxon>Sangervirae</taxon>
        <taxon>Phixviricota</taxon>
        <taxon>Malgrandaviricetes</taxon>
        <taxon>Petitvirales</taxon>
        <taxon>Microviridae</taxon>
        <taxon>Microvirus</taxon>
    </lineage>
</organism>
<sequence length="351" mass="40886">MPCYHPLKGFAIGRTDKGKTKYKIVSYDVTSVQLIDGNWIPFSGPVFRSDKAQKMVAQSVTIPCGKCLGCRLEYSRQWANRCMLENMYHDSSYFITWTYDDAHLPRSFYGDPDTGEAVPCATLCMREFQLGMKRIRYKFGAGLRFYACGEYGDQTKRPHYHAIIYGLELDDLVFYKRMALEGANLYYNYYNSESLQSCWRDKDGNDIGFVVVGKVTWETCAYVARYIMKKQKGQGADIYEKFNIEPEFCLMSRKPGIAHQYYEDHPEMWDYDKINISTPNGGRSFRPPQYFERLFDVDCPDLSSARKKKKNEAAKSAEKIKKKLTDKSYSDIMITEENVKRNRTKKLRRIL</sequence>
<dbReference type="Pfam" id="PF23343">
    <property type="entry name" value="REP_ORF2-G2P"/>
    <property type="match status" value="1"/>
</dbReference>
<name>A0AAU8B2J3_9VIRU</name>
<protein>
    <submittedName>
        <fullName evidence="2">Replication initiator protein</fullName>
    </submittedName>
</protein>
<evidence type="ECO:0000313" key="2">
    <source>
        <dbReference type="EMBL" id="XCD05496.1"/>
    </source>
</evidence>
<proteinExistence type="predicted"/>
<reference evidence="2" key="1">
    <citation type="submission" date="2024-03" db="EMBL/GenBank/DDBJ databases">
        <title>Diverse circular DNA viruses in blood, oral, and fecal samples of captive lemurs.</title>
        <authorList>
            <person name="Paietta E.N."/>
            <person name="Kraberger S."/>
            <person name="Lund M.C."/>
            <person name="Custer J.M."/>
            <person name="Vargas K.M."/>
            <person name="Ehmke E.E."/>
            <person name="Yoder A.D."/>
            <person name="Varsani A."/>
        </authorList>
    </citation>
    <scope>NUCLEOTIDE SEQUENCE</scope>
    <source>
        <strain evidence="2">Duke_24FS_94</strain>
        <strain evidence="3">Duke_26_76</strain>
    </source>
</reference>
<dbReference type="EMBL" id="PP511567">
    <property type="protein sequence ID" value="XCD05496.1"/>
    <property type="molecule type" value="Genomic_DNA"/>
</dbReference>
<dbReference type="EMBL" id="PP511747">
    <property type="protein sequence ID" value="XCD07070.1"/>
    <property type="molecule type" value="Genomic_DNA"/>
</dbReference>
<evidence type="ECO:0000259" key="1">
    <source>
        <dbReference type="Pfam" id="PF23343"/>
    </source>
</evidence>
<evidence type="ECO:0000313" key="3">
    <source>
        <dbReference type="EMBL" id="XCD07070.1"/>
    </source>
</evidence>
<feature type="domain" description="Replication-associated protein ORF2/G2P" evidence="1">
    <location>
        <begin position="93"/>
        <end position="230"/>
    </location>
</feature>